<name>A0A074WRC7_9PEZI</name>
<dbReference type="OrthoDB" id="1708389at2759"/>
<feature type="transmembrane region" description="Helical" evidence="2">
    <location>
        <begin position="173"/>
        <end position="202"/>
    </location>
</feature>
<evidence type="ECO:0000313" key="4">
    <source>
        <dbReference type="Proteomes" id="UP000027730"/>
    </source>
</evidence>
<evidence type="ECO:0000256" key="2">
    <source>
        <dbReference type="SAM" id="Phobius"/>
    </source>
</evidence>
<reference evidence="3 4" key="1">
    <citation type="journal article" date="2014" name="BMC Genomics">
        <title>Genome sequencing of four Aureobasidium pullulans varieties: biotechnological potential, stress tolerance, and description of new species.</title>
        <authorList>
            <person name="Gostin Ar C."/>
            <person name="Ohm R.A."/>
            <person name="Kogej T."/>
            <person name="Sonjak S."/>
            <person name="Turk M."/>
            <person name="Zajc J."/>
            <person name="Zalar P."/>
            <person name="Grube M."/>
            <person name="Sun H."/>
            <person name="Han J."/>
            <person name="Sharma A."/>
            <person name="Chiniquy J."/>
            <person name="Ngan C.Y."/>
            <person name="Lipzen A."/>
            <person name="Barry K."/>
            <person name="Grigoriev I.V."/>
            <person name="Gunde-Cimerman N."/>
        </authorList>
    </citation>
    <scope>NUCLEOTIDE SEQUENCE [LARGE SCALE GENOMIC DNA]</scope>
    <source>
        <strain evidence="3 4">CBS 147.97</strain>
    </source>
</reference>
<keyword evidence="2" id="KW-0812">Transmembrane</keyword>
<sequence length="694" mass="75079">MSESTTGTGVVYQDLHPINHPAAQPNTFDASTTTSTATEAAQNLTEEPTASHALAQADIDVKGVAQLAHNAEVKDLGWNEPPEKIPAPLVGGMDNEELWVLVRRFNKQMYHVKEYPYPVPGNLDLNIADEDEFSPDKLRATIERLYMTVGLGLMGFIKQVGRLRSWRERNRTAYFCAAYFVAWLLDMLVPLFTITLVVLIVYPPSRDAMFPPAPLALVDAKTGGVQKPKAGVLGSTDTATGAPEQHKGEAAEAEASNFVNSIASVALASASGKHPQTEPPPGQGGVADSVPDPTAIAIGASSAKTSAEGKVAAHTHDKTKVPMETAMWSKMRPIMHGLADVADTWERFANALSPTPPFPHDLYRLRLAAVVVPLIGVSLLTSAYMFTKGVTFGIGFGFFGDPVIQPGLRWLNRTFPHWQKLLEIRNTLLKGVPTNAQLTITLLRIGEANKAPLPPPPHSKEPPPDVPAEITDVHLRATGADWPLNATQEELDAAMAHDPTTAHETAGADIDHSKDSKHGKKGHKLVSFFKSTVKGTVETALGADKLKAKAGSEPSKQRLGAIPKTKDYNVDGPVDFACRFHGKRGHTIISTRTAIPCVSFTLDKKVAELGSLGREEELHPVWTVPIADIKEMKKVGGLGWKAKLVVGWALDREVADGMEIVSKTGEVFTITAMALRDELFNRLVAMGGQKWEAW</sequence>
<protein>
    <submittedName>
        <fullName evidence="3">Uncharacterized protein</fullName>
    </submittedName>
</protein>
<organism evidence="3 4">
    <name type="scientific">Aureobasidium namibiae CBS 147.97</name>
    <dbReference type="NCBI Taxonomy" id="1043004"/>
    <lineage>
        <taxon>Eukaryota</taxon>
        <taxon>Fungi</taxon>
        <taxon>Dikarya</taxon>
        <taxon>Ascomycota</taxon>
        <taxon>Pezizomycotina</taxon>
        <taxon>Dothideomycetes</taxon>
        <taxon>Dothideomycetidae</taxon>
        <taxon>Dothideales</taxon>
        <taxon>Saccotheciaceae</taxon>
        <taxon>Aureobasidium</taxon>
    </lineage>
</organism>
<dbReference type="InterPro" id="IPR021709">
    <property type="entry name" value="DUF3292"/>
</dbReference>
<feature type="region of interest" description="Disordered" evidence="1">
    <location>
        <begin position="269"/>
        <end position="291"/>
    </location>
</feature>
<proteinExistence type="predicted"/>
<dbReference type="Pfam" id="PF11696">
    <property type="entry name" value="DUF3292"/>
    <property type="match status" value="1"/>
</dbReference>
<dbReference type="STRING" id="1043004.A0A074WRC7"/>
<dbReference type="GeneID" id="25413112"/>
<dbReference type="PANTHER" id="PTHR38694:SF1">
    <property type="entry name" value="PEROXIN DOMAIN-CONTAINING PROTEIN"/>
    <property type="match status" value="1"/>
</dbReference>
<accession>A0A074WRC7</accession>
<dbReference type="HOGENOM" id="CLU_025989_0_0_1"/>
<dbReference type="EMBL" id="KL584704">
    <property type="protein sequence ID" value="KEQ75735.1"/>
    <property type="molecule type" value="Genomic_DNA"/>
</dbReference>
<dbReference type="PANTHER" id="PTHR38694">
    <property type="entry name" value="CONSERVED EXPRESSED PROTEIN"/>
    <property type="match status" value="1"/>
</dbReference>
<dbReference type="Proteomes" id="UP000027730">
    <property type="component" value="Unassembled WGS sequence"/>
</dbReference>
<dbReference type="RefSeq" id="XP_013430244.1">
    <property type="nucleotide sequence ID" value="XM_013574790.1"/>
</dbReference>
<gene>
    <name evidence="3" type="ORF">M436DRAFT_61056</name>
</gene>
<evidence type="ECO:0000256" key="1">
    <source>
        <dbReference type="SAM" id="MobiDB-lite"/>
    </source>
</evidence>
<keyword evidence="4" id="KW-1185">Reference proteome</keyword>
<feature type="region of interest" description="Disordered" evidence="1">
    <location>
        <begin position="449"/>
        <end position="468"/>
    </location>
</feature>
<feature type="region of interest" description="Disordered" evidence="1">
    <location>
        <begin position="228"/>
        <end position="253"/>
    </location>
</feature>
<keyword evidence="2" id="KW-0472">Membrane</keyword>
<keyword evidence="2" id="KW-1133">Transmembrane helix</keyword>
<dbReference type="AlphaFoldDB" id="A0A074WRC7"/>
<feature type="region of interest" description="Disordered" evidence="1">
    <location>
        <begin position="500"/>
        <end position="521"/>
    </location>
</feature>
<evidence type="ECO:0000313" key="3">
    <source>
        <dbReference type="EMBL" id="KEQ75735.1"/>
    </source>
</evidence>